<comment type="caution">
    <text evidence="1">The sequence shown here is derived from an EMBL/GenBank/DDBJ whole genome shotgun (WGS) entry which is preliminary data.</text>
</comment>
<keyword evidence="2" id="KW-1185">Reference proteome</keyword>
<organism evidence="1 2">
    <name type="scientific">Dongia mobilis</name>
    <dbReference type="NCBI Taxonomy" id="578943"/>
    <lineage>
        <taxon>Bacteria</taxon>
        <taxon>Pseudomonadati</taxon>
        <taxon>Pseudomonadota</taxon>
        <taxon>Alphaproteobacteria</taxon>
        <taxon>Rhodospirillales</taxon>
        <taxon>Dongiaceae</taxon>
        <taxon>Dongia</taxon>
    </lineage>
</organism>
<dbReference type="Pfam" id="PF11011">
    <property type="entry name" value="DUF2849"/>
    <property type="match status" value="1"/>
</dbReference>
<dbReference type="InterPro" id="IPR021270">
    <property type="entry name" value="DUF2849"/>
</dbReference>
<evidence type="ECO:0000313" key="2">
    <source>
        <dbReference type="Proteomes" id="UP000295783"/>
    </source>
</evidence>
<dbReference type="RefSeq" id="WP_133615275.1">
    <property type="nucleotide sequence ID" value="NZ_SNYW01000014.1"/>
</dbReference>
<proteinExistence type="predicted"/>
<dbReference type="EMBL" id="SNYW01000014">
    <property type="protein sequence ID" value="TDQ77698.1"/>
    <property type="molecule type" value="Genomic_DNA"/>
</dbReference>
<name>A0A4R6WII3_9PROT</name>
<gene>
    <name evidence="1" type="ORF">A8950_3853</name>
</gene>
<evidence type="ECO:0000313" key="1">
    <source>
        <dbReference type="EMBL" id="TDQ77698.1"/>
    </source>
</evidence>
<sequence length="107" mass="11606">MANVVPQMVTAQWLLGGESIYWTGDGWSENFAAGAVYVEKEAADAALEQVQSFVRDRVVVGPYLIEVELDGALPQPTSARERIRAAHNATFAIDHGSWTSRVADQGS</sequence>
<dbReference type="Proteomes" id="UP000295783">
    <property type="component" value="Unassembled WGS sequence"/>
</dbReference>
<dbReference type="OrthoDB" id="9815695at2"/>
<reference evidence="1 2" key="1">
    <citation type="submission" date="2019-03" db="EMBL/GenBank/DDBJ databases">
        <title>Genomic Encyclopedia of Type Strains, Phase III (KMG-III): the genomes of soil and plant-associated and newly described type strains.</title>
        <authorList>
            <person name="Whitman W."/>
        </authorList>
    </citation>
    <scope>NUCLEOTIDE SEQUENCE [LARGE SCALE GENOMIC DNA]</scope>
    <source>
        <strain evidence="1 2">CGMCC 1.7660</strain>
    </source>
</reference>
<accession>A0A4R6WII3</accession>
<dbReference type="AlphaFoldDB" id="A0A4R6WII3"/>
<protein>
    <submittedName>
        <fullName evidence="1">Uncharacterized protein DUF2849</fullName>
    </submittedName>
</protein>